<dbReference type="EMBL" id="CM042033">
    <property type="protein sequence ID" value="KAI3773292.1"/>
    <property type="molecule type" value="Genomic_DNA"/>
</dbReference>
<proteinExistence type="predicted"/>
<evidence type="ECO:0000313" key="1">
    <source>
        <dbReference type="EMBL" id="KAI3773292.1"/>
    </source>
</evidence>
<reference evidence="1 2" key="2">
    <citation type="journal article" date="2022" name="Mol. Ecol. Resour.">
        <title>The genomes of chicory, endive, great burdock and yacon provide insights into Asteraceae paleo-polyploidization history and plant inulin production.</title>
        <authorList>
            <person name="Fan W."/>
            <person name="Wang S."/>
            <person name="Wang H."/>
            <person name="Wang A."/>
            <person name="Jiang F."/>
            <person name="Liu H."/>
            <person name="Zhao H."/>
            <person name="Xu D."/>
            <person name="Zhang Y."/>
        </authorList>
    </citation>
    <scope>NUCLEOTIDE SEQUENCE [LARGE SCALE GENOMIC DNA]</scope>
    <source>
        <strain evidence="2">cv. Yunnan</strain>
        <tissue evidence="1">Leaves</tissue>
    </source>
</reference>
<accession>A0ACB9FRT8</accession>
<gene>
    <name evidence="1" type="ORF">L1987_47817</name>
</gene>
<evidence type="ECO:0000313" key="2">
    <source>
        <dbReference type="Proteomes" id="UP001056120"/>
    </source>
</evidence>
<keyword evidence="2" id="KW-1185">Reference proteome</keyword>
<comment type="caution">
    <text evidence="1">The sequence shown here is derived from an EMBL/GenBank/DDBJ whole genome shotgun (WGS) entry which is preliminary data.</text>
</comment>
<sequence length="87" mass="9727">MVICKVSKFELSSQAIEDVRESHHHPLDHHTSSEKGLAAITTVAANWNSLELRRAFTLVGSSDQAPDFCRIHFYPSSQPIVKKDGDH</sequence>
<protein>
    <submittedName>
        <fullName evidence="1">Uncharacterized protein</fullName>
    </submittedName>
</protein>
<dbReference type="Proteomes" id="UP001056120">
    <property type="component" value="Linkage Group LG16"/>
</dbReference>
<reference evidence="2" key="1">
    <citation type="journal article" date="2022" name="Mol. Ecol. Resour.">
        <title>The genomes of chicory, endive, great burdock and yacon provide insights into Asteraceae palaeo-polyploidization history and plant inulin production.</title>
        <authorList>
            <person name="Fan W."/>
            <person name="Wang S."/>
            <person name="Wang H."/>
            <person name="Wang A."/>
            <person name="Jiang F."/>
            <person name="Liu H."/>
            <person name="Zhao H."/>
            <person name="Xu D."/>
            <person name="Zhang Y."/>
        </authorList>
    </citation>
    <scope>NUCLEOTIDE SEQUENCE [LARGE SCALE GENOMIC DNA]</scope>
    <source>
        <strain evidence="2">cv. Yunnan</strain>
    </source>
</reference>
<organism evidence="1 2">
    <name type="scientific">Smallanthus sonchifolius</name>
    <dbReference type="NCBI Taxonomy" id="185202"/>
    <lineage>
        <taxon>Eukaryota</taxon>
        <taxon>Viridiplantae</taxon>
        <taxon>Streptophyta</taxon>
        <taxon>Embryophyta</taxon>
        <taxon>Tracheophyta</taxon>
        <taxon>Spermatophyta</taxon>
        <taxon>Magnoliopsida</taxon>
        <taxon>eudicotyledons</taxon>
        <taxon>Gunneridae</taxon>
        <taxon>Pentapetalae</taxon>
        <taxon>asterids</taxon>
        <taxon>campanulids</taxon>
        <taxon>Asterales</taxon>
        <taxon>Asteraceae</taxon>
        <taxon>Asteroideae</taxon>
        <taxon>Heliantheae alliance</taxon>
        <taxon>Millerieae</taxon>
        <taxon>Smallanthus</taxon>
    </lineage>
</organism>
<name>A0ACB9FRT8_9ASTR</name>